<dbReference type="EMBL" id="QXED01000001">
    <property type="protein sequence ID" value="RIV26938.1"/>
    <property type="molecule type" value="Genomic_DNA"/>
</dbReference>
<feature type="compositionally biased region" description="Polar residues" evidence="1">
    <location>
        <begin position="35"/>
        <end position="44"/>
    </location>
</feature>
<dbReference type="AlphaFoldDB" id="A0A418MHN0"/>
<evidence type="ECO:0000313" key="2">
    <source>
        <dbReference type="EMBL" id="RIV26938.1"/>
    </source>
</evidence>
<dbReference type="RefSeq" id="WP_119665793.1">
    <property type="nucleotide sequence ID" value="NZ_QXED01000001.1"/>
</dbReference>
<dbReference type="OrthoDB" id="667380at2"/>
<evidence type="ECO:0000256" key="1">
    <source>
        <dbReference type="SAM" id="MobiDB-lite"/>
    </source>
</evidence>
<gene>
    <name evidence="2" type="ORF">DYU11_01050</name>
</gene>
<feature type="region of interest" description="Disordered" evidence="1">
    <location>
        <begin position="30"/>
        <end position="50"/>
    </location>
</feature>
<name>A0A418MHN0_9BACT</name>
<accession>A0A418MHN0</accession>
<keyword evidence="3" id="KW-1185">Reference proteome</keyword>
<protein>
    <submittedName>
        <fullName evidence="2">3-oxoacyl-ACP synthase</fullName>
    </submittedName>
</protein>
<reference evidence="2 3" key="1">
    <citation type="submission" date="2018-08" db="EMBL/GenBank/DDBJ databases">
        <title>Fibrisoma montanum sp. nov., isolated from Danxia mountain soil.</title>
        <authorList>
            <person name="Huang Y."/>
        </authorList>
    </citation>
    <scope>NUCLEOTIDE SEQUENCE [LARGE SCALE GENOMIC DNA]</scope>
    <source>
        <strain evidence="2 3">HYT19</strain>
    </source>
</reference>
<sequence>MTDAHAIKVRLVDQCRAYVQQRVDTARKAMEAAQESANSESKSSAGDKYETGRAMAQIERDRHAQQLAEAMKVKKELEQLSVDKTYATVQSGSLVTTSRGSFFLSISAGKLTLDGVDYFAISPASPIGSKLIGKTTGDEFTFNSVSYRIVDVH</sequence>
<evidence type="ECO:0000313" key="3">
    <source>
        <dbReference type="Proteomes" id="UP000283523"/>
    </source>
</evidence>
<comment type="caution">
    <text evidence="2">The sequence shown here is derived from an EMBL/GenBank/DDBJ whole genome shotgun (WGS) entry which is preliminary data.</text>
</comment>
<proteinExistence type="predicted"/>
<organism evidence="2 3">
    <name type="scientific">Fibrisoma montanum</name>
    <dbReference type="NCBI Taxonomy" id="2305895"/>
    <lineage>
        <taxon>Bacteria</taxon>
        <taxon>Pseudomonadati</taxon>
        <taxon>Bacteroidota</taxon>
        <taxon>Cytophagia</taxon>
        <taxon>Cytophagales</taxon>
        <taxon>Spirosomataceae</taxon>
        <taxon>Fibrisoma</taxon>
    </lineage>
</organism>
<dbReference type="Proteomes" id="UP000283523">
    <property type="component" value="Unassembled WGS sequence"/>
</dbReference>